<evidence type="ECO:0000256" key="3">
    <source>
        <dbReference type="ARBA" id="ARBA00022722"/>
    </source>
</evidence>
<keyword evidence="6 7" id="KW-0694">RNA-binding</keyword>
<dbReference type="HAMAP" id="MF_00227">
    <property type="entry name" value="RNase_P"/>
    <property type="match status" value="1"/>
</dbReference>
<comment type="subunit">
    <text evidence="7">Consists of a catalytic RNA component (M1 or rnpB) and a protein subunit.</text>
</comment>
<accession>A0ABV4YKY0</accession>
<dbReference type="Pfam" id="PF00825">
    <property type="entry name" value="Ribonuclease_P"/>
    <property type="match status" value="1"/>
</dbReference>
<keyword evidence="4 7" id="KW-0255">Endonuclease</keyword>
<dbReference type="InterPro" id="IPR000100">
    <property type="entry name" value="RNase_P"/>
</dbReference>
<reference evidence="9 10" key="1">
    <citation type="submission" date="2024-09" db="EMBL/GenBank/DDBJ databases">
        <title>Floridaenema gen nov. (Aerosakkonemataceae, Aerosakkonematales ord. nov., Cyanobacteria) from benthic tropical and subtropical fresh waters, with the description of four new species.</title>
        <authorList>
            <person name="Moretto J.A."/>
            <person name="Berthold D.E."/>
            <person name="Lefler F.W."/>
            <person name="Huang I.-S."/>
            <person name="Laughinghouse H. IV."/>
        </authorList>
    </citation>
    <scope>NUCLEOTIDE SEQUENCE [LARGE SCALE GENOMIC DNA]</scope>
    <source>
        <strain evidence="9 10">BLCC-F154</strain>
    </source>
</reference>
<comment type="similarity">
    <text evidence="7">Belongs to the RnpA family.</text>
</comment>
<evidence type="ECO:0000256" key="6">
    <source>
        <dbReference type="ARBA" id="ARBA00022884"/>
    </source>
</evidence>
<comment type="catalytic activity">
    <reaction evidence="7">
        <text>Endonucleolytic cleavage of RNA, removing 5'-extranucleotides from tRNA precursor.</text>
        <dbReference type="EC" id="3.1.26.5"/>
    </reaction>
</comment>
<sequence length="150" mass="16875">MALPKAHRLKNRQEFSALFRKGMRYSTSHLTLRALRQSAKPELGKQSDSRLPTPVATVAKGNDVARSQSQSKLPSRLGISISQKVSKRAVVRNRIKRQLKAAFWQLLPQVAPGWLLAIVVKPEATQCDYHQFLQELKQLLVEAEVLNGHS</sequence>
<keyword evidence="5 7" id="KW-0378">Hydrolase</keyword>
<dbReference type="InterPro" id="IPR020539">
    <property type="entry name" value="RNase_P_CS"/>
</dbReference>
<evidence type="ECO:0000256" key="8">
    <source>
        <dbReference type="NCBIfam" id="TIGR00188"/>
    </source>
</evidence>
<evidence type="ECO:0000256" key="1">
    <source>
        <dbReference type="ARBA" id="ARBA00002663"/>
    </source>
</evidence>
<keyword evidence="10" id="KW-1185">Reference proteome</keyword>
<evidence type="ECO:0000256" key="5">
    <source>
        <dbReference type="ARBA" id="ARBA00022801"/>
    </source>
</evidence>
<dbReference type="PANTHER" id="PTHR33992">
    <property type="entry name" value="RIBONUCLEASE P PROTEIN COMPONENT"/>
    <property type="match status" value="1"/>
</dbReference>
<dbReference type="NCBIfam" id="TIGR00188">
    <property type="entry name" value="rnpA"/>
    <property type="match status" value="1"/>
</dbReference>
<keyword evidence="2 7" id="KW-0819">tRNA processing</keyword>
<dbReference type="RefSeq" id="WP_413260964.1">
    <property type="nucleotide sequence ID" value="NZ_JBHFNS010000094.1"/>
</dbReference>
<comment type="function">
    <text evidence="1 7">RNaseP catalyzes the removal of the 5'-leader sequence from pre-tRNA to produce the mature 5'-terminus. It can also cleave other RNA substrates such as 4.5S RNA. The protein component plays an auxiliary but essential role in vivo by binding to the 5'-leader sequence and broadening the substrate specificity of the ribozyme.</text>
</comment>
<dbReference type="EMBL" id="JBHFNS010000094">
    <property type="protein sequence ID" value="MFB2939500.1"/>
    <property type="molecule type" value="Genomic_DNA"/>
</dbReference>
<organism evidence="9 10">
    <name type="scientific">Floridaenema fluviatile BLCC-F154</name>
    <dbReference type="NCBI Taxonomy" id="3153640"/>
    <lineage>
        <taxon>Bacteria</taxon>
        <taxon>Bacillati</taxon>
        <taxon>Cyanobacteriota</taxon>
        <taxon>Cyanophyceae</taxon>
        <taxon>Oscillatoriophycideae</taxon>
        <taxon>Aerosakkonematales</taxon>
        <taxon>Aerosakkonemataceae</taxon>
        <taxon>Floridanema</taxon>
        <taxon>Floridanema fluviatile</taxon>
    </lineage>
</organism>
<evidence type="ECO:0000256" key="7">
    <source>
        <dbReference type="HAMAP-Rule" id="MF_00227"/>
    </source>
</evidence>
<dbReference type="PROSITE" id="PS00648">
    <property type="entry name" value="RIBONUCLEASE_P"/>
    <property type="match status" value="1"/>
</dbReference>
<keyword evidence="3 7" id="KW-0540">Nuclease</keyword>
<evidence type="ECO:0000313" key="10">
    <source>
        <dbReference type="Proteomes" id="UP001576776"/>
    </source>
</evidence>
<proteinExistence type="inferred from homology"/>
<dbReference type="InterPro" id="IPR020568">
    <property type="entry name" value="Ribosomal_Su5_D2-typ_SF"/>
</dbReference>
<dbReference type="SUPFAM" id="SSF54211">
    <property type="entry name" value="Ribosomal protein S5 domain 2-like"/>
    <property type="match status" value="1"/>
</dbReference>
<evidence type="ECO:0000256" key="4">
    <source>
        <dbReference type="ARBA" id="ARBA00022759"/>
    </source>
</evidence>
<dbReference type="Proteomes" id="UP001576776">
    <property type="component" value="Unassembled WGS sequence"/>
</dbReference>
<dbReference type="GO" id="GO:0004526">
    <property type="term" value="F:ribonuclease P activity"/>
    <property type="evidence" value="ECO:0007669"/>
    <property type="project" value="UniProtKB-EC"/>
</dbReference>
<dbReference type="InterPro" id="IPR014721">
    <property type="entry name" value="Ribsml_uS5_D2-typ_fold_subgr"/>
</dbReference>
<comment type="caution">
    <text evidence="9">The sequence shown here is derived from an EMBL/GenBank/DDBJ whole genome shotgun (WGS) entry which is preliminary data.</text>
</comment>
<protein>
    <recommendedName>
        <fullName evidence="7 8">Ribonuclease P protein component</fullName>
        <shortName evidence="7">RNase P protein</shortName>
        <shortName evidence="7">RNaseP protein</shortName>
        <ecNumber evidence="7 8">3.1.26.5</ecNumber>
    </recommendedName>
    <alternativeName>
        <fullName evidence="7">Protein C5</fullName>
    </alternativeName>
</protein>
<name>A0ABV4YKY0_9CYAN</name>
<dbReference type="EC" id="3.1.26.5" evidence="7 8"/>
<dbReference type="Gene3D" id="3.30.230.10">
    <property type="match status" value="1"/>
</dbReference>
<evidence type="ECO:0000313" key="9">
    <source>
        <dbReference type="EMBL" id="MFB2939500.1"/>
    </source>
</evidence>
<evidence type="ECO:0000256" key="2">
    <source>
        <dbReference type="ARBA" id="ARBA00022694"/>
    </source>
</evidence>
<gene>
    <name evidence="7 9" type="primary">rnpA</name>
    <name evidence="9" type="ORF">ACE1B6_29960</name>
</gene>
<dbReference type="PANTHER" id="PTHR33992:SF1">
    <property type="entry name" value="RIBONUCLEASE P PROTEIN COMPONENT"/>
    <property type="match status" value="1"/>
</dbReference>